<dbReference type="EMBL" id="JGDJ01000288">
    <property type="protein sequence ID" value="EXZ26333.1"/>
    <property type="molecule type" value="Genomic_DNA"/>
</dbReference>
<evidence type="ECO:0000313" key="2">
    <source>
        <dbReference type="Proteomes" id="UP000022082"/>
    </source>
</evidence>
<evidence type="ECO:0000313" key="1">
    <source>
        <dbReference type="EMBL" id="EXZ26333.1"/>
    </source>
</evidence>
<organism evidence="1 2">
    <name type="scientific">Bacteroides fragilis str. S36L11</name>
    <dbReference type="NCBI Taxonomy" id="1339327"/>
    <lineage>
        <taxon>Bacteria</taxon>
        <taxon>Pseudomonadati</taxon>
        <taxon>Bacteroidota</taxon>
        <taxon>Bacteroidia</taxon>
        <taxon>Bacteroidales</taxon>
        <taxon>Bacteroidaceae</taxon>
        <taxon>Bacteroides</taxon>
    </lineage>
</organism>
<reference evidence="1 2" key="1">
    <citation type="submission" date="2014-02" db="EMBL/GenBank/DDBJ databases">
        <authorList>
            <person name="Sears C."/>
            <person name="Carroll K."/>
            <person name="Sack B.R."/>
            <person name="Qadri F."/>
            <person name="Myers L.L."/>
            <person name="Chung G.-T."/>
            <person name="Escheverria P."/>
            <person name="Fraser C.M."/>
            <person name="Sadzewicz L."/>
            <person name="Shefchek K.A."/>
            <person name="Tallon L."/>
            <person name="Das S.P."/>
            <person name="Daugherty S."/>
            <person name="Mongodin E.F."/>
        </authorList>
    </citation>
    <scope>NUCLEOTIDE SEQUENCE [LARGE SCALE GENOMIC DNA]</scope>
    <source>
        <strain evidence="1 2">S36L11</strain>
    </source>
</reference>
<dbReference type="Pfam" id="PF20449">
    <property type="entry name" value="DUF6706"/>
    <property type="match status" value="1"/>
</dbReference>
<dbReference type="Proteomes" id="UP000022082">
    <property type="component" value="Unassembled WGS sequence"/>
</dbReference>
<dbReference type="RefSeq" id="WP_005655413.1">
    <property type="nucleotide sequence ID" value="NZ_JGDJ01000288.1"/>
</dbReference>
<gene>
    <name evidence="1" type="ORF">M136_4470</name>
</gene>
<dbReference type="GeneID" id="82188853"/>
<dbReference type="InterPro" id="IPR046552">
    <property type="entry name" value="DUF6706"/>
</dbReference>
<name>A0A015X3R1_BACFG</name>
<comment type="caution">
    <text evidence="1">The sequence shown here is derived from an EMBL/GenBank/DDBJ whole genome shotgun (WGS) entry which is preliminary data.</text>
</comment>
<dbReference type="AlphaFoldDB" id="A0A015X3R1"/>
<accession>A0A015X3R1</accession>
<protein>
    <submittedName>
        <fullName evidence="1">Uncharacterized protein</fullName>
    </submittedName>
</protein>
<dbReference type="PATRIC" id="fig|1339327.3.peg.4957"/>
<sequence length="111" mass="12299">MGTLTKYNALVGELEPYTPSRLALQKALADVKISDWDSEYNADTDQRTIAIAAIKVLKRMIVLTNDTLGKSSQGYSVEKLEKRIKDLCNENGLDVSDFVEVSSITDGSNLW</sequence>
<proteinExistence type="predicted"/>